<proteinExistence type="predicted"/>
<reference evidence="1 2" key="1">
    <citation type="submission" date="2018-06" db="EMBL/GenBank/DDBJ databases">
        <title>Lujinxingia sediminis gen. nov. sp. nov., a new facultative anaerobic member of the class Deltaproteobacteria, and proposal of Lujinxingaceae fam. nov.</title>
        <authorList>
            <person name="Guo L.-Y."/>
            <person name="Li C.-M."/>
            <person name="Wang S."/>
            <person name="Du Z.-J."/>
        </authorList>
    </citation>
    <scope>NUCLEOTIDE SEQUENCE [LARGE SCALE GENOMIC DNA]</scope>
    <source>
        <strain evidence="1 2">FA350</strain>
    </source>
</reference>
<dbReference type="RefSeq" id="WP_111336253.1">
    <property type="nucleotide sequence ID" value="NZ_CP030032.1"/>
</dbReference>
<dbReference type="Proteomes" id="UP000249799">
    <property type="component" value="Chromosome"/>
</dbReference>
<name>A0A2Z4FNQ8_9DELT</name>
<dbReference type="OrthoDB" id="5526818at2"/>
<gene>
    <name evidence="1" type="ORF">DN745_15650</name>
</gene>
<organism evidence="1 2">
    <name type="scientific">Bradymonas sediminis</name>
    <dbReference type="NCBI Taxonomy" id="1548548"/>
    <lineage>
        <taxon>Bacteria</taxon>
        <taxon>Deltaproteobacteria</taxon>
        <taxon>Bradymonadales</taxon>
        <taxon>Bradymonadaceae</taxon>
        <taxon>Bradymonas</taxon>
    </lineage>
</organism>
<keyword evidence="2" id="KW-1185">Reference proteome</keyword>
<protein>
    <submittedName>
        <fullName evidence="1">Uncharacterized protein</fullName>
    </submittedName>
</protein>
<evidence type="ECO:0000313" key="1">
    <source>
        <dbReference type="EMBL" id="AWV90671.1"/>
    </source>
</evidence>
<dbReference type="EMBL" id="CP030032">
    <property type="protein sequence ID" value="AWV90671.1"/>
    <property type="molecule type" value="Genomic_DNA"/>
</dbReference>
<sequence>MLKRRLIRYFIVLALLLWSGSAFAQSWEDTFDADEVHTYMDKDGLKYLVVAAGGAGESVQEAAASLEAALRSGPATLVMNDDALGAVEGLDDDAIAAKAAALPVDRVAIVRVFPGATEAQATVVVTVRDQDGENVWALSGTKGVAVDPQGGVVRGVVGGIGVRSKAAESVNSTVRASAAESDKAKQQFAEKFIWTQGLIGLNQYGAMLMQSTMIYQGKYKRPLTPREFYLEIGRPDLAEELESNEAQQSLANITGLVGTLAFVGGTTWLLMEFLTSSGEDYNITTGEWEQQEANYMAPGILTGASVGLLIAAYIIAPDQVQPVTSSEAMKLADQYNQKLKSDLGLAEDYSVVPEVNTTNTMKFSYGISPTLQGVSGAIRVDF</sequence>
<dbReference type="AlphaFoldDB" id="A0A2Z4FNQ8"/>
<accession>A0A2Z4FNQ8</accession>
<dbReference type="KEGG" id="bsed:DN745_15650"/>
<evidence type="ECO:0000313" key="2">
    <source>
        <dbReference type="Proteomes" id="UP000249799"/>
    </source>
</evidence>